<evidence type="ECO:0000313" key="8">
    <source>
        <dbReference type="EMBL" id="ELY55445.1"/>
    </source>
</evidence>
<feature type="transmembrane region" description="Helical" evidence="6">
    <location>
        <begin position="88"/>
        <end position="105"/>
    </location>
</feature>
<organism evidence="8 9">
    <name type="scientific">Natronococcus amylolyticus DSM 10524</name>
    <dbReference type="NCBI Taxonomy" id="1227497"/>
    <lineage>
        <taxon>Archaea</taxon>
        <taxon>Methanobacteriati</taxon>
        <taxon>Methanobacteriota</taxon>
        <taxon>Stenosarchaea group</taxon>
        <taxon>Halobacteria</taxon>
        <taxon>Halobacteriales</taxon>
        <taxon>Natrialbaceae</taxon>
        <taxon>Natronococcus</taxon>
    </lineage>
</organism>
<dbReference type="PANTHER" id="PTHR43124:SF3">
    <property type="entry name" value="CHLORAMPHENICOL EFFLUX PUMP RV0191"/>
    <property type="match status" value="1"/>
</dbReference>
<dbReference type="PANTHER" id="PTHR43124">
    <property type="entry name" value="PURINE EFFLUX PUMP PBUE"/>
    <property type="match status" value="1"/>
</dbReference>
<dbReference type="InterPro" id="IPR011701">
    <property type="entry name" value="MFS"/>
</dbReference>
<dbReference type="InterPro" id="IPR036259">
    <property type="entry name" value="MFS_trans_sf"/>
</dbReference>
<protein>
    <submittedName>
        <fullName evidence="8">Major facilitator superfamily MFS_1</fullName>
    </submittedName>
</protein>
<keyword evidence="9" id="KW-1185">Reference proteome</keyword>
<dbReference type="AlphaFoldDB" id="L9X147"/>
<feature type="transmembrane region" description="Helical" evidence="6">
    <location>
        <begin position="150"/>
        <end position="168"/>
    </location>
</feature>
<dbReference type="Proteomes" id="UP000011688">
    <property type="component" value="Unassembled WGS sequence"/>
</dbReference>
<dbReference type="SUPFAM" id="SSF103473">
    <property type="entry name" value="MFS general substrate transporter"/>
    <property type="match status" value="1"/>
</dbReference>
<feature type="transmembrane region" description="Helical" evidence="6">
    <location>
        <begin position="290"/>
        <end position="310"/>
    </location>
</feature>
<keyword evidence="4 6" id="KW-1133">Transmembrane helix</keyword>
<accession>L9X147</accession>
<evidence type="ECO:0000256" key="4">
    <source>
        <dbReference type="ARBA" id="ARBA00022989"/>
    </source>
</evidence>
<comment type="subcellular location">
    <subcellularLocation>
        <location evidence="1">Cell membrane</location>
        <topology evidence="1">Multi-pass membrane protein</topology>
    </subcellularLocation>
</comment>
<dbReference type="InterPro" id="IPR050189">
    <property type="entry name" value="MFS_Efflux_Transporters"/>
</dbReference>
<feature type="domain" description="Major facilitator superfamily (MFS) profile" evidence="7">
    <location>
        <begin position="22"/>
        <end position="401"/>
    </location>
</feature>
<dbReference type="EMBL" id="AOIB01000031">
    <property type="protein sequence ID" value="ELY55445.1"/>
    <property type="molecule type" value="Genomic_DNA"/>
</dbReference>
<dbReference type="Gene3D" id="1.20.1250.20">
    <property type="entry name" value="MFS general substrate transporter like domains"/>
    <property type="match status" value="2"/>
</dbReference>
<dbReference type="PROSITE" id="PS50850">
    <property type="entry name" value="MFS"/>
    <property type="match status" value="1"/>
</dbReference>
<evidence type="ECO:0000313" key="9">
    <source>
        <dbReference type="Proteomes" id="UP000011688"/>
    </source>
</evidence>
<sequence length="404" mass="41725">MDASGIRPKTRFAECWSEQYTLLSMCIGSYFAVRFAQVSISPVVPLLLESFTVSRGTIGLALTGMWVGYALAQLPSGVLADRFGERRLILAALVITVGATLGLAASPSVLLFGVAAAALGVGAGTYYNPATALLTREFDGIGGVIGTHRIGGQLAGVIAPVVTAAVAVRYGWRPALGLGASLSVVAAAFLWRRPSTAPSRPDASLRELFASKTLLELLARSHVRNTTFMMALVEFVGLAAMSFLPVLLVEHFELSLGRANLLFAVFFAVSAISQPLGGRLSDRIGRDTTIGILMTAGVLGYGALATGGTLAVAAPAVVLAGVATSATTVVQSRILDELSETNRGTGFGLFRTTYLLIGAAGTTVVGITADTAGWAAAAGLLAALLAAVLGFVLFARYAESAARR</sequence>
<feature type="transmembrane region" description="Helical" evidence="6">
    <location>
        <begin position="57"/>
        <end position="76"/>
    </location>
</feature>
<evidence type="ECO:0000256" key="1">
    <source>
        <dbReference type="ARBA" id="ARBA00004651"/>
    </source>
</evidence>
<dbReference type="GO" id="GO:0022857">
    <property type="term" value="F:transmembrane transporter activity"/>
    <property type="evidence" value="ECO:0007669"/>
    <property type="project" value="InterPro"/>
</dbReference>
<feature type="transmembrane region" description="Helical" evidence="6">
    <location>
        <begin position="347"/>
        <end position="368"/>
    </location>
</feature>
<dbReference type="STRING" id="1227497.C491_17067"/>
<evidence type="ECO:0000256" key="3">
    <source>
        <dbReference type="ARBA" id="ARBA00022692"/>
    </source>
</evidence>
<keyword evidence="2" id="KW-1003">Cell membrane</keyword>
<gene>
    <name evidence="8" type="ORF">C491_17067</name>
</gene>
<keyword evidence="3 6" id="KW-0812">Transmembrane</keyword>
<feature type="transmembrane region" description="Helical" evidence="6">
    <location>
        <begin position="111"/>
        <end position="129"/>
    </location>
</feature>
<evidence type="ECO:0000256" key="2">
    <source>
        <dbReference type="ARBA" id="ARBA00022475"/>
    </source>
</evidence>
<dbReference type="Pfam" id="PF07690">
    <property type="entry name" value="MFS_1"/>
    <property type="match status" value="1"/>
</dbReference>
<evidence type="ECO:0000256" key="5">
    <source>
        <dbReference type="ARBA" id="ARBA00023136"/>
    </source>
</evidence>
<dbReference type="OrthoDB" id="29061at2157"/>
<proteinExistence type="predicted"/>
<evidence type="ECO:0000259" key="7">
    <source>
        <dbReference type="PROSITE" id="PS50850"/>
    </source>
</evidence>
<dbReference type="eggNOG" id="arCOG00134">
    <property type="taxonomic scope" value="Archaea"/>
</dbReference>
<feature type="transmembrane region" description="Helical" evidence="6">
    <location>
        <begin position="20"/>
        <end position="37"/>
    </location>
</feature>
<feature type="transmembrane region" description="Helical" evidence="6">
    <location>
        <begin position="228"/>
        <end position="249"/>
    </location>
</feature>
<reference evidence="8 9" key="1">
    <citation type="journal article" date="2014" name="PLoS Genet.">
        <title>Phylogenetically driven sequencing of extremely halophilic archaea reveals strategies for static and dynamic osmo-response.</title>
        <authorList>
            <person name="Becker E.A."/>
            <person name="Seitzer P.M."/>
            <person name="Tritt A."/>
            <person name="Larsen D."/>
            <person name="Krusor M."/>
            <person name="Yao A.I."/>
            <person name="Wu D."/>
            <person name="Madern D."/>
            <person name="Eisen J.A."/>
            <person name="Darling A.E."/>
            <person name="Facciotti M.T."/>
        </authorList>
    </citation>
    <scope>NUCLEOTIDE SEQUENCE [LARGE SCALE GENOMIC DNA]</scope>
    <source>
        <strain evidence="8 9">DSM 10524</strain>
    </source>
</reference>
<name>L9X147_9EURY</name>
<keyword evidence="5 6" id="KW-0472">Membrane</keyword>
<comment type="caution">
    <text evidence="8">The sequence shown here is derived from an EMBL/GenBank/DDBJ whole genome shotgun (WGS) entry which is preliminary data.</text>
</comment>
<feature type="transmembrane region" description="Helical" evidence="6">
    <location>
        <begin position="261"/>
        <end position="278"/>
    </location>
</feature>
<evidence type="ECO:0000256" key="6">
    <source>
        <dbReference type="SAM" id="Phobius"/>
    </source>
</evidence>
<dbReference type="InterPro" id="IPR020846">
    <property type="entry name" value="MFS_dom"/>
</dbReference>
<feature type="transmembrane region" description="Helical" evidence="6">
    <location>
        <begin position="374"/>
        <end position="395"/>
    </location>
</feature>
<dbReference type="GO" id="GO:0005886">
    <property type="term" value="C:plasma membrane"/>
    <property type="evidence" value="ECO:0007669"/>
    <property type="project" value="UniProtKB-SubCell"/>
</dbReference>
<dbReference type="RefSeq" id="WP_005558338.1">
    <property type="nucleotide sequence ID" value="NZ_AOIB01000031.1"/>
</dbReference>